<organism evidence="1 2">
    <name type="scientific">OM182 bacterium MED-G24</name>
    <dbReference type="NCBI Taxonomy" id="1986255"/>
    <lineage>
        <taxon>Bacteria</taxon>
        <taxon>Pseudomonadati</taxon>
        <taxon>Pseudomonadota</taxon>
        <taxon>Gammaproteobacteria</taxon>
        <taxon>OMG group</taxon>
        <taxon>OM182 clade</taxon>
    </lineage>
</organism>
<comment type="caution">
    <text evidence="1">The sequence shown here is derived from an EMBL/GenBank/DDBJ whole genome shotgun (WGS) entry which is preliminary data.</text>
</comment>
<dbReference type="PANTHER" id="PTHR43544">
    <property type="entry name" value="SHORT-CHAIN DEHYDROGENASE/REDUCTASE"/>
    <property type="match status" value="1"/>
</dbReference>
<sequence length="241" mass="26813">MDSHTSENPGRKILITGSTIGAELARAYAADSTVGTVVYTYRTREPTFSSSKIMCVSMDLTCERQVEDFMSQLDRLDGVLNTVGLLHEEAMQPEKSISRVSAKQLMRSLEINTLPTLLLAKHSRRVLRRSQGAFFATISAKVGSIEDNRLGGWYSYRATKAALNMAIKTLAIEWRLALPKCTVAALHPGTVASPLSKPFTRNKNHVLLPEESAVHLKKILDGLRPEDTGRFWAWNGEELPW</sequence>
<dbReference type="PANTHER" id="PTHR43544:SF12">
    <property type="entry name" value="NAD(P)-BINDING ROSSMANN-FOLD SUPERFAMILY PROTEIN"/>
    <property type="match status" value="1"/>
</dbReference>
<dbReference type="EMBL" id="NTKD01000050">
    <property type="protein sequence ID" value="PDH37323.1"/>
    <property type="molecule type" value="Genomic_DNA"/>
</dbReference>
<gene>
    <name evidence="1" type="ORF">CNE99_08385</name>
</gene>
<protein>
    <submittedName>
        <fullName evidence="1">Short chain dehydrogenase</fullName>
    </submittedName>
</protein>
<dbReference type="GO" id="GO:0005737">
    <property type="term" value="C:cytoplasm"/>
    <property type="evidence" value="ECO:0007669"/>
    <property type="project" value="TreeGrafter"/>
</dbReference>
<evidence type="ECO:0000313" key="1">
    <source>
        <dbReference type="EMBL" id="PDH37323.1"/>
    </source>
</evidence>
<dbReference type="InterPro" id="IPR036291">
    <property type="entry name" value="NAD(P)-bd_dom_sf"/>
</dbReference>
<dbReference type="InterPro" id="IPR051468">
    <property type="entry name" value="Fungal_SecMetab_SDRs"/>
</dbReference>
<dbReference type="Pfam" id="PF00106">
    <property type="entry name" value="adh_short"/>
    <property type="match status" value="1"/>
</dbReference>
<dbReference type="Proteomes" id="UP000219327">
    <property type="component" value="Unassembled WGS sequence"/>
</dbReference>
<dbReference type="AlphaFoldDB" id="A0A2A5WM09"/>
<evidence type="ECO:0000313" key="2">
    <source>
        <dbReference type="Proteomes" id="UP000219327"/>
    </source>
</evidence>
<reference evidence="1 2" key="1">
    <citation type="submission" date="2017-08" db="EMBL/GenBank/DDBJ databases">
        <title>Fine stratification of microbial communities through a metagenomic profile of the photic zone.</title>
        <authorList>
            <person name="Haro-Moreno J.M."/>
            <person name="Lopez-Perez M."/>
            <person name="De La Torre J."/>
            <person name="Picazo A."/>
            <person name="Camacho A."/>
            <person name="Rodriguez-Valera F."/>
        </authorList>
    </citation>
    <scope>NUCLEOTIDE SEQUENCE [LARGE SCALE GENOMIC DNA]</scope>
    <source>
        <strain evidence="1">MED-G24</strain>
    </source>
</reference>
<dbReference type="GO" id="GO:0016491">
    <property type="term" value="F:oxidoreductase activity"/>
    <property type="evidence" value="ECO:0007669"/>
    <property type="project" value="TreeGrafter"/>
</dbReference>
<proteinExistence type="predicted"/>
<dbReference type="Gene3D" id="3.40.50.720">
    <property type="entry name" value="NAD(P)-binding Rossmann-like Domain"/>
    <property type="match status" value="1"/>
</dbReference>
<dbReference type="SUPFAM" id="SSF51735">
    <property type="entry name" value="NAD(P)-binding Rossmann-fold domains"/>
    <property type="match status" value="1"/>
</dbReference>
<name>A0A2A5WM09_9GAMM</name>
<dbReference type="InterPro" id="IPR002347">
    <property type="entry name" value="SDR_fam"/>
</dbReference>
<accession>A0A2A5WM09</accession>
<dbReference type="CDD" id="cd05325">
    <property type="entry name" value="carb_red_sniffer_like_SDR_c"/>
    <property type="match status" value="1"/>
</dbReference>
<dbReference type="PRINTS" id="PR00081">
    <property type="entry name" value="GDHRDH"/>
</dbReference>